<feature type="repeat" description="WD" evidence="3">
    <location>
        <begin position="274"/>
        <end position="313"/>
    </location>
</feature>
<feature type="repeat" description="WD" evidence="3">
    <location>
        <begin position="466"/>
        <end position="505"/>
    </location>
</feature>
<dbReference type="InterPro" id="IPR020472">
    <property type="entry name" value="WD40_PAC1"/>
</dbReference>
<dbReference type="GO" id="GO:0010992">
    <property type="term" value="P:ubiquitin recycling"/>
    <property type="evidence" value="ECO:0007669"/>
    <property type="project" value="TreeGrafter"/>
</dbReference>
<evidence type="ECO:0000256" key="3">
    <source>
        <dbReference type="PROSITE-ProRule" id="PRU00221"/>
    </source>
</evidence>
<evidence type="ECO:0000256" key="1">
    <source>
        <dbReference type="ARBA" id="ARBA00022574"/>
    </source>
</evidence>
<dbReference type="SUPFAM" id="SSF81383">
    <property type="entry name" value="F-box domain"/>
    <property type="match status" value="1"/>
</dbReference>
<dbReference type="Proteomes" id="UP000015241">
    <property type="component" value="Unassembled WGS sequence"/>
</dbReference>
<feature type="repeat" description="WD" evidence="3">
    <location>
        <begin position="506"/>
        <end position="547"/>
    </location>
</feature>
<feature type="repeat" description="WD" evidence="3">
    <location>
        <begin position="426"/>
        <end position="465"/>
    </location>
</feature>
<dbReference type="SUPFAM" id="SSF50978">
    <property type="entry name" value="WD40 repeat-like"/>
    <property type="match status" value="1"/>
</dbReference>
<dbReference type="GO" id="GO:0005737">
    <property type="term" value="C:cytoplasm"/>
    <property type="evidence" value="ECO:0007669"/>
    <property type="project" value="TreeGrafter"/>
</dbReference>
<dbReference type="InterPro" id="IPR019775">
    <property type="entry name" value="WD40_repeat_CS"/>
</dbReference>
<accession>S8FYF2</accession>
<feature type="compositionally biased region" description="Low complexity" evidence="4">
    <location>
        <begin position="12"/>
        <end position="27"/>
    </location>
</feature>
<dbReference type="PROSITE" id="PS00678">
    <property type="entry name" value="WD_REPEATS_1"/>
    <property type="match status" value="1"/>
</dbReference>
<keyword evidence="1 3" id="KW-0853">WD repeat</keyword>
<dbReference type="InterPro" id="IPR036322">
    <property type="entry name" value="WD40_repeat_dom_sf"/>
</dbReference>
<reference evidence="6 7" key="1">
    <citation type="journal article" date="2012" name="Science">
        <title>The Paleozoic origin of enzymatic lignin decomposition reconstructed from 31 fungal genomes.</title>
        <authorList>
            <person name="Floudas D."/>
            <person name="Binder M."/>
            <person name="Riley R."/>
            <person name="Barry K."/>
            <person name="Blanchette R.A."/>
            <person name="Henrissat B."/>
            <person name="Martinez A.T."/>
            <person name="Otillar R."/>
            <person name="Spatafora J.W."/>
            <person name="Yadav J.S."/>
            <person name="Aerts A."/>
            <person name="Benoit I."/>
            <person name="Boyd A."/>
            <person name="Carlson A."/>
            <person name="Copeland A."/>
            <person name="Coutinho P.M."/>
            <person name="de Vries R.P."/>
            <person name="Ferreira P."/>
            <person name="Findley K."/>
            <person name="Foster B."/>
            <person name="Gaskell J."/>
            <person name="Glotzer D."/>
            <person name="Gorecki P."/>
            <person name="Heitman J."/>
            <person name="Hesse C."/>
            <person name="Hori C."/>
            <person name="Igarashi K."/>
            <person name="Jurgens J.A."/>
            <person name="Kallen N."/>
            <person name="Kersten P."/>
            <person name="Kohler A."/>
            <person name="Kuees U."/>
            <person name="Kumar T.K.A."/>
            <person name="Kuo A."/>
            <person name="LaButti K."/>
            <person name="Larrondo L.F."/>
            <person name="Lindquist E."/>
            <person name="Ling A."/>
            <person name="Lombard V."/>
            <person name="Lucas S."/>
            <person name="Lundell T."/>
            <person name="Martin R."/>
            <person name="McLaughlin D.J."/>
            <person name="Morgenstern I."/>
            <person name="Morin E."/>
            <person name="Murat C."/>
            <person name="Nagy L.G."/>
            <person name="Nolan M."/>
            <person name="Ohm R.A."/>
            <person name="Patyshakuliyeva A."/>
            <person name="Rokas A."/>
            <person name="Ruiz-Duenas F.J."/>
            <person name="Sabat G."/>
            <person name="Salamov A."/>
            <person name="Samejima M."/>
            <person name="Schmutz J."/>
            <person name="Slot J.C."/>
            <person name="St John F."/>
            <person name="Stenlid J."/>
            <person name="Sun H."/>
            <person name="Sun S."/>
            <person name="Syed K."/>
            <person name="Tsang A."/>
            <person name="Wiebenga A."/>
            <person name="Young D."/>
            <person name="Pisabarro A."/>
            <person name="Eastwood D.C."/>
            <person name="Martin F."/>
            <person name="Cullen D."/>
            <person name="Grigoriev I.V."/>
            <person name="Hibbett D.S."/>
        </authorList>
    </citation>
    <scope>NUCLEOTIDE SEQUENCE</scope>
    <source>
        <strain evidence="7">FP-58527</strain>
    </source>
</reference>
<dbReference type="PANTHER" id="PTHR19849">
    <property type="entry name" value="PHOSPHOLIPASE A-2-ACTIVATING PROTEIN"/>
    <property type="match status" value="1"/>
</dbReference>
<dbReference type="PRINTS" id="PR00320">
    <property type="entry name" value="GPROTEINBRPT"/>
</dbReference>
<dbReference type="HOGENOM" id="CLU_000288_103_6_1"/>
<dbReference type="SMART" id="SM00320">
    <property type="entry name" value="WD40"/>
    <property type="match status" value="7"/>
</dbReference>
<keyword evidence="2" id="KW-0677">Repeat</keyword>
<gene>
    <name evidence="6" type="ORF">FOMPIDRAFT_1022530</name>
</gene>
<keyword evidence="7" id="KW-1185">Reference proteome</keyword>
<dbReference type="PROSITE" id="PS50181">
    <property type="entry name" value="FBOX"/>
    <property type="match status" value="1"/>
</dbReference>
<dbReference type="InterPro" id="IPR001680">
    <property type="entry name" value="WD40_rpt"/>
</dbReference>
<evidence type="ECO:0000256" key="2">
    <source>
        <dbReference type="ARBA" id="ARBA00022737"/>
    </source>
</evidence>
<dbReference type="CDD" id="cd00200">
    <property type="entry name" value="WD40"/>
    <property type="match status" value="1"/>
</dbReference>
<dbReference type="STRING" id="743788.S8FYF2"/>
<dbReference type="PANTHER" id="PTHR19849:SF1">
    <property type="entry name" value="F-BOX_WD REPEAT-CONTAINING PROTEIN 7"/>
    <property type="match status" value="1"/>
</dbReference>
<dbReference type="InterPro" id="IPR015943">
    <property type="entry name" value="WD40/YVTN_repeat-like_dom_sf"/>
</dbReference>
<dbReference type="InParanoid" id="S8FYF2"/>
<protein>
    <recommendedName>
        <fullName evidence="5">F-box domain-containing protein</fullName>
    </recommendedName>
</protein>
<dbReference type="GO" id="GO:0043130">
    <property type="term" value="F:ubiquitin binding"/>
    <property type="evidence" value="ECO:0007669"/>
    <property type="project" value="TreeGrafter"/>
</dbReference>
<sequence length="590" mass="66489">METVDGADVSVPRSLTVTRPPSPSPSFRTETYSIINWNADHYPFPSLEHTPRCGTSGRRTVTGYYSWASVDSQSGSGPSPLKPSRSLTLGIIPRIWDAIREGSPVRKGKRRTCLPSPSTWRDGIITDTEYIDYMNMPPLDGEEGELIDDEACYIDATRITGTDIVGLLPTEIALHLLSLLDLQAVLACLRVSRTWNRLCRDSSVWRSLFEQRQPDGWDVDLRRAPQARMSASKSWLPAPLELQWYDACRTRAELDRRWTSSEGAAAWQPKAQRLSGHLDSVYCLEFDSRRIITGSRDRTIKVWSLETGRCLATFRGHRGSVLCLKFDKDWDFPTGEEGDWDDETKWRHGFMVSGSSDCSVCVWDLCARTPEAGEDCQVRAEVVAVLRGHLGGVLDLRIDDKWVVSCSKDALIRVWDRRTLQLHCTFRGHDGPVNAIGLQGSRVASASGDGKMMLWDIGTKKLVHVFDGHDRGLACIEFRDDYIISGSNDCKIKVWQASTGACLRTIVGHDQLVRALTFDPRSGRLVSTSYDKTVKVWDWRTGKMLREYRNCHVGHIFDVKFDVRRIVSTGHDQKIIVLDFAEGLDVSMFV</sequence>
<evidence type="ECO:0000259" key="5">
    <source>
        <dbReference type="PROSITE" id="PS50181"/>
    </source>
</evidence>
<proteinExistence type="predicted"/>
<dbReference type="Pfam" id="PF00400">
    <property type="entry name" value="WD40"/>
    <property type="match status" value="6"/>
</dbReference>
<dbReference type="Pfam" id="PF12937">
    <property type="entry name" value="F-box-like"/>
    <property type="match status" value="1"/>
</dbReference>
<organism evidence="6 7">
    <name type="scientific">Fomitopsis schrenkii</name>
    <name type="common">Brown rot fungus</name>
    <dbReference type="NCBI Taxonomy" id="2126942"/>
    <lineage>
        <taxon>Eukaryota</taxon>
        <taxon>Fungi</taxon>
        <taxon>Dikarya</taxon>
        <taxon>Basidiomycota</taxon>
        <taxon>Agaricomycotina</taxon>
        <taxon>Agaricomycetes</taxon>
        <taxon>Polyporales</taxon>
        <taxon>Fomitopsis</taxon>
    </lineage>
</organism>
<dbReference type="eggNOG" id="KOG0281">
    <property type="taxonomic scope" value="Eukaryota"/>
</dbReference>
<dbReference type="SMART" id="SM00256">
    <property type="entry name" value="FBOX"/>
    <property type="match status" value="1"/>
</dbReference>
<dbReference type="GO" id="GO:0005634">
    <property type="term" value="C:nucleus"/>
    <property type="evidence" value="ECO:0007669"/>
    <property type="project" value="TreeGrafter"/>
</dbReference>
<dbReference type="InterPro" id="IPR036047">
    <property type="entry name" value="F-box-like_dom_sf"/>
</dbReference>
<name>S8FYF2_FOMSC</name>
<dbReference type="Gene3D" id="2.130.10.10">
    <property type="entry name" value="YVTN repeat-like/Quinoprotein amine dehydrogenase"/>
    <property type="match status" value="2"/>
</dbReference>
<dbReference type="AlphaFoldDB" id="S8FYF2"/>
<dbReference type="PROSITE" id="PS50294">
    <property type="entry name" value="WD_REPEATS_REGION"/>
    <property type="match status" value="4"/>
</dbReference>
<dbReference type="PROSITE" id="PS50082">
    <property type="entry name" value="WD_REPEATS_2"/>
    <property type="match status" value="5"/>
</dbReference>
<dbReference type="OrthoDB" id="19711at2759"/>
<dbReference type="GO" id="GO:0043161">
    <property type="term" value="P:proteasome-mediated ubiquitin-dependent protein catabolic process"/>
    <property type="evidence" value="ECO:0007669"/>
    <property type="project" value="TreeGrafter"/>
</dbReference>
<evidence type="ECO:0000313" key="7">
    <source>
        <dbReference type="Proteomes" id="UP000015241"/>
    </source>
</evidence>
<dbReference type="InterPro" id="IPR001810">
    <property type="entry name" value="F-box_dom"/>
</dbReference>
<evidence type="ECO:0000256" key="4">
    <source>
        <dbReference type="SAM" id="MobiDB-lite"/>
    </source>
</evidence>
<feature type="domain" description="F-box" evidence="5">
    <location>
        <begin position="162"/>
        <end position="208"/>
    </location>
</feature>
<feature type="repeat" description="WD" evidence="3">
    <location>
        <begin position="386"/>
        <end position="416"/>
    </location>
</feature>
<evidence type="ECO:0000313" key="6">
    <source>
        <dbReference type="EMBL" id="EPT03200.1"/>
    </source>
</evidence>
<dbReference type="Gene3D" id="1.20.1280.50">
    <property type="match status" value="1"/>
</dbReference>
<feature type="region of interest" description="Disordered" evidence="4">
    <location>
        <begin position="1"/>
        <end position="27"/>
    </location>
</feature>
<dbReference type="EMBL" id="KE504131">
    <property type="protein sequence ID" value="EPT03200.1"/>
    <property type="molecule type" value="Genomic_DNA"/>
</dbReference>